<dbReference type="InterPro" id="IPR011990">
    <property type="entry name" value="TPR-like_helical_dom_sf"/>
</dbReference>
<dbReference type="Proteomes" id="UP000005237">
    <property type="component" value="Unassembled WGS sequence"/>
</dbReference>
<name>A0A8R1DIB1_CAEJA</name>
<keyword evidence="2" id="KW-1185">Reference proteome</keyword>
<dbReference type="AlphaFoldDB" id="A0A8R1DIB1"/>
<dbReference type="EnsemblMetazoa" id="CJA03610.1">
    <property type="protein sequence ID" value="CJA03610.1"/>
    <property type="gene ID" value="WBGene00122814"/>
</dbReference>
<dbReference type="SUPFAM" id="SSF48452">
    <property type="entry name" value="TPR-like"/>
    <property type="match status" value="2"/>
</dbReference>
<evidence type="ECO:0000313" key="2">
    <source>
        <dbReference type="Proteomes" id="UP000005237"/>
    </source>
</evidence>
<reference evidence="2" key="1">
    <citation type="submission" date="2010-08" db="EMBL/GenBank/DDBJ databases">
        <authorList>
            <consortium name="Caenorhabditis japonica Sequencing Consortium"/>
            <person name="Wilson R.K."/>
        </authorList>
    </citation>
    <scope>NUCLEOTIDE SEQUENCE [LARGE SCALE GENOMIC DNA]</scope>
    <source>
        <strain evidence="2">DF5081</strain>
    </source>
</reference>
<accession>A0A8R1DIB1</accession>
<evidence type="ECO:0000313" key="1">
    <source>
        <dbReference type="EnsemblMetazoa" id="CJA03610.2"/>
    </source>
</evidence>
<dbReference type="EnsemblMetazoa" id="CJA03610.2">
    <property type="protein sequence ID" value="CJA03610.2"/>
    <property type="gene ID" value="WBGene00122814"/>
</dbReference>
<reference evidence="1" key="2">
    <citation type="submission" date="2022-06" db="UniProtKB">
        <authorList>
            <consortium name="EnsemblMetazoa"/>
        </authorList>
    </citation>
    <scope>IDENTIFICATION</scope>
    <source>
        <strain evidence="1">DF5081</strain>
    </source>
</reference>
<dbReference type="InterPro" id="IPR019734">
    <property type="entry name" value="TPR_rpt"/>
</dbReference>
<organism evidence="1 2">
    <name type="scientific">Caenorhabditis japonica</name>
    <dbReference type="NCBI Taxonomy" id="281687"/>
    <lineage>
        <taxon>Eukaryota</taxon>
        <taxon>Metazoa</taxon>
        <taxon>Ecdysozoa</taxon>
        <taxon>Nematoda</taxon>
        <taxon>Chromadorea</taxon>
        <taxon>Rhabditida</taxon>
        <taxon>Rhabditina</taxon>
        <taxon>Rhabditomorpha</taxon>
        <taxon>Rhabditoidea</taxon>
        <taxon>Rhabditidae</taxon>
        <taxon>Peloderinae</taxon>
        <taxon>Caenorhabditis</taxon>
    </lineage>
</organism>
<dbReference type="SMART" id="SM00028">
    <property type="entry name" value="TPR"/>
    <property type="match status" value="2"/>
</dbReference>
<proteinExistence type="predicted"/>
<dbReference type="Gene3D" id="1.25.40.10">
    <property type="entry name" value="Tetratricopeptide repeat domain"/>
    <property type="match status" value="3"/>
</dbReference>
<protein>
    <submittedName>
        <fullName evidence="1">Uncharacterized protein</fullName>
    </submittedName>
</protein>
<sequence length="1175" mass="135648">MACAYCALEKYQDAQKCVEKQLETAIRIDDAKVPKIRENLALIAEICENYALAIQQRKILNAGEEVSSKETLHLLELYLKSGNPEKVLNFLENAEKIGNDATLLIGKAYAMKGDPKKALRTLIPMSRDSKNHTFDLIDTINQCMLQLDDLNSSIEFLNNTIKASSGKNVDLVLHCYCLLCQTQIAASNLESALKIAKYLLRICRFSEPSESQNLEVHEANAFRLLAIIYEHQKDTGSSAILWQKYLDFKVLTLRERVKGFLQLARVTHDEDVGTVLEKALETADRLPRPIERVQCLSAKYRWLLKTVKHLEAKQVLEQMKTHLEDDKLDSKTKSLIYEDLALSDTKNREKSDDFSTEKLLALEQSLTEAQDADEMHREAEILEKLGDLLKMQRKFKLAEKYFCQQLEVARQLKNAKMMADSHANIAKLKWELKDRMDQVCEHARNALTIFKLATDNEKKVEMLILLARAENERKNPEIALSAAEKAISLAEDCESNEQLCSATRLVAEIYQKSTRNEISIQFIRKHINLFEYEKEPRKKFESLRDLMVFEQNRANFEAVEHILRIMTYLELNESNLLEISDLLSQKFSDFSWKILKFIMDSGNFQPNVDFLSRIRQKPAFLIQVLSKSENFRKFEEFHVDLAIFAPKILEKLAEREGFQISNPKIDILMAYHRRDWDTVLNRIRVLNSEISEDKLIKIVELSATWHLGKTINWKELEQFDSETQTRLFDMFCGPEIHSQHFENLRNKSIDIHVRMLQNNRFDMMADGQQPIDKIVCAAHLDEKELIEMWFSEFLAEEEENSTGNLKIYDQFLPLTRPEILRFAAAFTAVSVGEKFKILEILENCELALTKSALKNRNFPKFDKLKWSKVDFSWSFPVSAQLLLIFQFKKGENDVEIIWKQSSETLTFYDLMLRRLLQSFGFSRWKSEKCSVNLLIGEKIDNLEWKEHRFLLGDFEKRTPSEKSISALNFLPNTSPSNSVNALDFLHQTLEICAQKLEVSNIILIDAKSLDFLEFLEIFLPEMKCLPNTVLVVNGPLPSKIDKMLTVSGCDIRYAKSANSAVELAQRLIAENTPRGCMSTVRNDVKLAIESDYCIPDTILTARLDFEQLLAEFGKTRLLELLSMEDTGQINQKIREIPENNLKSFAELVFSDHLFQKQENLRISEIFGKEAPANYG</sequence>